<accession>A0A5B8IVS3</accession>
<feature type="domain" description="Cation efflux protein cytoplasmic" evidence="11">
    <location>
        <begin position="218"/>
        <end position="290"/>
    </location>
</feature>
<dbReference type="Pfam" id="PF01545">
    <property type="entry name" value="Cation_efflux"/>
    <property type="match status" value="1"/>
</dbReference>
<feature type="transmembrane region" description="Helical" evidence="9">
    <location>
        <begin position="157"/>
        <end position="179"/>
    </location>
</feature>
<evidence type="ECO:0000256" key="1">
    <source>
        <dbReference type="ARBA" id="ARBA00004141"/>
    </source>
</evidence>
<gene>
    <name evidence="12" type="ORF">FPZ52_08900</name>
</gene>
<evidence type="ECO:0000313" key="13">
    <source>
        <dbReference type="Proteomes" id="UP000318483"/>
    </source>
</evidence>
<keyword evidence="13" id="KW-1185">Reference proteome</keyword>
<dbReference type="NCBIfam" id="TIGR01297">
    <property type="entry name" value="CDF"/>
    <property type="match status" value="1"/>
</dbReference>
<dbReference type="PANTHER" id="PTHR11562:SF17">
    <property type="entry name" value="RE54080P-RELATED"/>
    <property type="match status" value="1"/>
</dbReference>
<evidence type="ECO:0000259" key="10">
    <source>
        <dbReference type="Pfam" id="PF01545"/>
    </source>
</evidence>
<dbReference type="EMBL" id="CP042261">
    <property type="protein sequence ID" value="QDY69724.1"/>
    <property type="molecule type" value="Genomic_DNA"/>
</dbReference>
<comment type="subcellular location">
    <subcellularLocation>
        <location evidence="1">Membrane</location>
        <topology evidence="1">Multi-pass membrane protein</topology>
    </subcellularLocation>
</comment>
<feature type="transmembrane region" description="Helical" evidence="9">
    <location>
        <begin position="23"/>
        <end position="43"/>
    </location>
</feature>
<keyword evidence="4 9" id="KW-0812">Transmembrane</keyword>
<dbReference type="KEGG" id="lit:FPZ52_08900"/>
<name>A0A5B8IVS3_9RHOB</name>
<keyword evidence="5" id="KW-0864">Zinc transport</keyword>
<evidence type="ECO:0000256" key="4">
    <source>
        <dbReference type="ARBA" id="ARBA00022692"/>
    </source>
</evidence>
<dbReference type="Proteomes" id="UP000318483">
    <property type="component" value="Chromosome"/>
</dbReference>
<keyword evidence="5" id="KW-0862">Zinc</keyword>
<evidence type="ECO:0000256" key="3">
    <source>
        <dbReference type="ARBA" id="ARBA00022448"/>
    </source>
</evidence>
<sequence>MPHDHHGHHHHHHIDPDAGDARVAWAIGVNMLLTVAQIVGGLFAGSIALIADAIHNLSDAMSLVIAFVARKIARRPSDADMTFGYARAEIVAALINYTTLILIAIYLAYEAVWRLFDPTEVKGWIVVVVAGIALAVDTVTALLTYRMSKDSMNIRAAFLHNVADALASVAVIIGGVLLLLYDWRLVDPIITIGISGYILWHSLVEIGPVIRILMLGTPSSVDVAELIDAVEALPGVDDVHHLHIWQIDEKHASLEAHIVSDADAGEVIPLVRGLLSDRFGISHATLQVERSVTACEEPSVIGHA</sequence>
<dbReference type="InterPro" id="IPR050681">
    <property type="entry name" value="CDF/SLC30A"/>
</dbReference>
<dbReference type="SUPFAM" id="SSF160240">
    <property type="entry name" value="Cation efflux protein cytoplasmic domain-like"/>
    <property type="match status" value="1"/>
</dbReference>
<feature type="domain" description="Cation efflux protein transmembrane" evidence="10">
    <location>
        <begin position="26"/>
        <end position="214"/>
    </location>
</feature>
<feature type="transmembrane region" description="Helical" evidence="9">
    <location>
        <begin position="185"/>
        <end position="204"/>
    </location>
</feature>
<keyword evidence="8 9" id="KW-0472">Membrane</keyword>
<dbReference type="InterPro" id="IPR002524">
    <property type="entry name" value="Cation_efflux"/>
</dbReference>
<dbReference type="Gene3D" id="1.20.1510.10">
    <property type="entry name" value="Cation efflux protein transmembrane domain"/>
    <property type="match status" value="1"/>
</dbReference>
<dbReference type="GO" id="GO:0005385">
    <property type="term" value="F:zinc ion transmembrane transporter activity"/>
    <property type="evidence" value="ECO:0007669"/>
    <property type="project" value="TreeGrafter"/>
</dbReference>
<organism evidence="12 13">
    <name type="scientific">Qingshengfaniella alkalisoli</name>
    <dbReference type="NCBI Taxonomy" id="2599296"/>
    <lineage>
        <taxon>Bacteria</taxon>
        <taxon>Pseudomonadati</taxon>
        <taxon>Pseudomonadota</taxon>
        <taxon>Alphaproteobacteria</taxon>
        <taxon>Rhodobacterales</taxon>
        <taxon>Paracoccaceae</taxon>
        <taxon>Qingshengfaniella</taxon>
    </lineage>
</organism>
<proteinExistence type="inferred from homology"/>
<feature type="transmembrane region" description="Helical" evidence="9">
    <location>
        <begin position="90"/>
        <end position="109"/>
    </location>
</feature>
<evidence type="ECO:0000256" key="2">
    <source>
        <dbReference type="ARBA" id="ARBA00008873"/>
    </source>
</evidence>
<evidence type="ECO:0000256" key="8">
    <source>
        <dbReference type="ARBA" id="ARBA00023136"/>
    </source>
</evidence>
<dbReference type="InterPro" id="IPR058533">
    <property type="entry name" value="Cation_efflux_TM"/>
</dbReference>
<dbReference type="Pfam" id="PF16916">
    <property type="entry name" value="ZT_dimer"/>
    <property type="match status" value="1"/>
</dbReference>
<evidence type="ECO:0000256" key="5">
    <source>
        <dbReference type="ARBA" id="ARBA00022906"/>
    </source>
</evidence>
<evidence type="ECO:0000256" key="7">
    <source>
        <dbReference type="ARBA" id="ARBA00023065"/>
    </source>
</evidence>
<dbReference type="PANTHER" id="PTHR11562">
    <property type="entry name" value="CATION EFFLUX PROTEIN/ ZINC TRANSPORTER"/>
    <property type="match status" value="1"/>
</dbReference>
<evidence type="ECO:0000313" key="12">
    <source>
        <dbReference type="EMBL" id="QDY69724.1"/>
    </source>
</evidence>
<dbReference type="RefSeq" id="WP_146365101.1">
    <property type="nucleotide sequence ID" value="NZ_CP042261.1"/>
</dbReference>
<evidence type="ECO:0000256" key="6">
    <source>
        <dbReference type="ARBA" id="ARBA00022989"/>
    </source>
</evidence>
<dbReference type="InterPro" id="IPR027470">
    <property type="entry name" value="Cation_efflux_CTD"/>
</dbReference>
<keyword evidence="6 9" id="KW-1133">Transmembrane helix</keyword>
<dbReference type="InterPro" id="IPR027469">
    <property type="entry name" value="Cation_efflux_TMD_sf"/>
</dbReference>
<dbReference type="SUPFAM" id="SSF161111">
    <property type="entry name" value="Cation efflux protein transmembrane domain-like"/>
    <property type="match status" value="1"/>
</dbReference>
<dbReference type="OrthoDB" id="9809646at2"/>
<keyword evidence="3" id="KW-0813">Transport</keyword>
<feature type="transmembrane region" description="Helical" evidence="9">
    <location>
        <begin position="121"/>
        <end position="145"/>
    </location>
</feature>
<evidence type="ECO:0000259" key="11">
    <source>
        <dbReference type="Pfam" id="PF16916"/>
    </source>
</evidence>
<keyword evidence="7" id="KW-0406">Ion transport</keyword>
<evidence type="ECO:0000256" key="9">
    <source>
        <dbReference type="SAM" id="Phobius"/>
    </source>
</evidence>
<dbReference type="InterPro" id="IPR036837">
    <property type="entry name" value="Cation_efflux_CTD_sf"/>
</dbReference>
<protein>
    <submittedName>
        <fullName evidence="12">Cation transporter</fullName>
    </submittedName>
</protein>
<comment type="similarity">
    <text evidence="2">Belongs to the cation diffusion facilitator (CDF) transporter (TC 2.A.4) family. SLC30A subfamily.</text>
</comment>
<dbReference type="GO" id="GO:0005886">
    <property type="term" value="C:plasma membrane"/>
    <property type="evidence" value="ECO:0007669"/>
    <property type="project" value="TreeGrafter"/>
</dbReference>
<reference evidence="12 13" key="1">
    <citation type="submission" date="2019-07" db="EMBL/GenBank/DDBJ databases">
        <title>Litoreibacter alkalisoli sp. nov., isolated from saline-alkaline soil.</title>
        <authorList>
            <person name="Wang S."/>
            <person name="Xu L."/>
            <person name="Xing Y.-T."/>
            <person name="Sun J.-Q."/>
        </authorList>
    </citation>
    <scope>NUCLEOTIDE SEQUENCE [LARGE SCALE GENOMIC DNA]</scope>
    <source>
        <strain evidence="12 13">LN3S51</strain>
    </source>
</reference>
<dbReference type="AlphaFoldDB" id="A0A5B8IVS3"/>